<keyword evidence="2" id="KW-1133">Transmembrane helix</keyword>
<dbReference type="AlphaFoldDB" id="A0AA37T8S6"/>
<dbReference type="Proteomes" id="UP001156870">
    <property type="component" value="Unassembled WGS sequence"/>
</dbReference>
<protein>
    <recommendedName>
        <fullName evidence="3">M23ase beta-sheet core domain-containing protein</fullName>
    </recommendedName>
</protein>
<evidence type="ECO:0000313" key="4">
    <source>
        <dbReference type="EMBL" id="GLS25570.1"/>
    </source>
</evidence>
<feature type="coiled-coil region" evidence="1">
    <location>
        <begin position="60"/>
        <end position="105"/>
    </location>
</feature>
<dbReference type="Gene3D" id="2.70.70.10">
    <property type="entry name" value="Glucose Permease (Domain IIA)"/>
    <property type="match status" value="1"/>
</dbReference>
<dbReference type="InterPro" id="IPR011055">
    <property type="entry name" value="Dup_hybrid_motif"/>
</dbReference>
<accession>A0AA37T8S6</accession>
<gene>
    <name evidence="4" type="ORF">GCM10007877_12840</name>
</gene>
<dbReference type="SUPFAM" id="SSF51261">
    <property type="entry name" value="Duplicated hybrid motif"/>
    <property type="match status" value="1"/>
</dbReference>
<proteinExistence type="predicted"/>
<evidence type="ECO:0000259" key="3">
    <source>
        <dbReference type="Pfam" id="PF01551"/>
    </source>
</evidence>
<dbReference type="PANTHER" id="PTHR21666:SF291">
    <property type="entry name" value="STAGE II SPORULATION PROTEIN Q"/>
    <property type="match status" value="1"/>
</dbReference>
<organism evidence="4 5">
    <name type="scientific">Marinibactrum halimedae</name>
    <dbReference type="NCBI Taxonomy" id="1444977"/>
    <lineage>
        <taxon>Bacteria</taxon>
        <taxon>Pseudomonadati</taxon>
        <taxon>Pseudomonadota</taxon>
        <taxon>Gammaproteobacteria</taxon>
        <taxon>Cellvibrionales</taxon>
        <taxon>Cellvibrionaceae</taxon>
        <taxon>Marinibactrum</taxon>
    </lineage>
</organism>
<evidence type="ECO:0000313" key="5">
    <source>
        <dbReference type="Proteomes" id="UP001156870"/>
    </source>
</evidence>
<dbReference type="PANTHER" id="PTHR21666">
    <property type="entry name" value="PEPTIDASE-RELATED"/>
    <property type="match status" value="1"/>
</dbReference>
<feature type="domain" description="M23ase beta-sheet core" evidence="3">
    <location>
        <begin position="209"/>
        <end position="302"/>
    </location>
</feature>
<keyword evidence="2" id="KW-0472">Membrane</keyword>
<dbReference type="FunFam" id="2.70.70.10:FF:000006">
    <property type="entry name" value="M23 family peptidase"/>
    <property type="match status" value="1"/>
</dbReference>
<dbReference type="Pfam" id="PF01551">
    <property type="entry name" value="Peptidase_M23"/>
    <property type="match status" value="1"/>
</dbReference>
<reference evidence="4 5" key="1">
    <citation type="journal article" date="2014" name="Int. J. Syst. Evol. Microbiol.">
        <title>Complete genome sequence of Corynebacterium casei LMG S-19264T (=DSM 44701T), isolated from a smear-ripened cheese.</title>
        <authorList>
            <consortium name="US DOE Joint Genome Institute (JGI-PGF)"/>
            <person name="Walter F."/>
            <person name="Albersmeier A."/>
            <person name="Kalinowski J."/>
            <person name="Ruckert C."/>
        </authorList>
    </citation>
    <scope>NUCLEOTIDE SEQUENCE [LARGE SCALE GENOMIC DNA]</scope>
    <source>
        <strain evidence="4 5">NBRC 110095</strain>
    </source>
</reference>
<evidence type="ECO:0000256" key="2">
    <source>
        <dbReference type="SAM" id="Phobius"/>
    </source>
</evidence>
<evidence type="ECO:0000256" key="1">
    <source>
        <dbReference type="SAM" id="Coils"/>
    </source>
</evidence>
<dbReference type="InterPro" id="IPR016047">
    <property type="entry name" value="M23ase_b-sheet_dom"/>
</dbReference>
<feature type="transmembrane region" description="Helical" evidence="2">
    <location>
        <begin position="21"/>
        <end position="42"/>
    </location>
</feature>
<dbReference type="InterPro" id="IPR050570">
    <property type="entry name" value="Cell_wall_metabolism_enzyme"/>
</dbReference>
<dbReference type="EMBL" id="BSPD01000031">
    <property type="protein sequence ID" value="GLS25570.1"/>
    <property type="molecule type" value="Genomic_DNA"/>
</dbReference>
<sequence length="311" mass="34135">MKVIVVGKNHSRTRSFNISSWARALLSICLLGIPLGATLIGYQLGAGRDEQTDVLADDSAQALKQAIDTQKRTVEQTRRETEEHLAALTLRMAELQARLVRLDALGERLTTIAKLDSGEFDFSQTPALGGPESLEAQSTYIPPTFIEVIDQLADQIADREQQLETLEILMANRKIQSDLFIAGRPIKKGWMSSRFGRRTDPFNGKIAWHGGVDFAGKFGSDIISVASGVVTWSDKRSGYGQMVEVSHGGGFSTRYAHNSENLVKVGDVVKKGQVIALMGSSGRSTGPHVHFEVYKNGRAVDPSSYIHRTHR</sequence>
<keyword evidence="1" id="KW-0175">Coiled coil</keyword>
<dbReference type="RefSeq" id="WP_232594199.1">
    <property type="nucleotide sequence ID" value="NZ_BSPD01000031.1"/>
</dbReference>
<dbReference type="GO" id="GO:0004222">
    <property type="term" value="F:metalloendopeptidase activity"/>
    <property type="evidence" value="ECO:0007669"/>
    <property type="project" value="TreeGrafter"/>
</dbReference>
<name>A0AA37T8S6_9GAMM</name>
<keyword evidence="5" id="KW-1185">Reference proteome</keyword>
<keyword evidence="2" id="KW-0812">Transmembrane</keyword>
<dbReference type="CDD" id="cd12797">
    <property type="entry name" value="M23_peptidase"/>
    <property type="match status" value="1"/>
</dbReference>
<comment type="caution">
    <text evidence="4">The sequence shown here is derived from an EMBL/GenBank/DDBJ whole genome shotgun (WGS) entry which is preliminary data.</text>
</comment>